<evidence type="ECO:0000313" key="1">
    <source>
        <dbReference type="EMBL" id="SPJ82099.1"/>
    </source>
</evidence>
<sequence>MAKHVAQTNAVEVPHQTAIALERGILGGSSSLDKVQNRPTRSCRHPVATNTAFEIARAMGEGHKPLLDKYDSSFKLAYSFFEQYCVTVGIDMSQEPHGGLFNLEAYDAAKPLFINPMGLLKAYAKSCRHNEIASTYSGMYG</sequence>
<dbReference type="Proteomes" id="UP001187734">
    <property type="component" value="Unassembled WGS sequence"/>
</dbReference>
<accession>A0AAE8SLM0</accession>
<organism evidence="1 2">
    <name type="scientific">Fusarium torulosum</name>
    <dbReference type="NCBI Taxonomy" id="33205"/>
    <lineage>
        <taxon>Eukaryota</taxon>
        <taxon>Fungi</taxon>
        <taxon>Dikarya</taxon>
        <taxon>Ascomycota</taxon>
        <taxon>Pezizomycotina</taxon>
        <taxon>Sordariomycetes</taxon>
        <taxon>Hypocreomycetidae</taxon>
        <taxon>Hypocreales</taxon>
        <taxon>Nectriaceae</taxon>
        <taxon>Fusarium</taxon>
    </lineage>
</organism>
<dbReference type="AlphaFoldDB" id="A0AAE8SLM0"/>
<dbReference type="EMBL" id="ONZP01000344">
    <property type="protein sequence ID" value="SPJ82099.1"/>
    <property type="molecule type" value="Genomic_DNA"/>
</dbReference>
<keyword evidence="2" id="KW-1185">Reference proteome</keyword>
<comment type="caution">
    <text evidence="1">The sequence shown here is derived from an EMBL/GenBank/DDBJ whole genome shotgun (WGS) entry which is preliminary data.</text>
</comment>
<evidence type="ECO:0000313" key="2">
    <source>
        <dbReference type="Proteomes" id="UP001187734"/>
    </source>
</evidence>
<proteinExistence type="predicted"/>
<reference evidence="1" key="1">
    <citation type="submission" date="2018-03" db="EMBL/GenBank/DDBJ databases">
        <authorList>
            <person name="Guldener U."/>
        </authorList>
    </citation>
    <scope>NUCLEOTIDE SEQUENCE</scope>
</reference>
<name>A0AAE8SLM0_9HYPO</name>
<gene>
    <name evidence="1" type="ORF">FTOL_09504</name>
</gene>
<protein>
    <submittedName>
        <fullName evidence="1">Uncharacterized protein</fullName>
    </submittedName>
</protein>